<dbReference type="PROSITE" id="PS50887">
    <property type="entry name" value="GGDEF"/>
    <property type="match status" value="1"/>
</dbReference>
<feature type="domain" description="PAS" evidence="1">
    <location>
        <begin position="70"/>
        <end position="93"/>
    </location>
</feature>
<dbReference type="PANTHER" id="PTHR44757">
    <property type="entry name" value="DIGUANYLATE CYCLASE DGCP"/>
    <property type="match status" value="1"/>
</dbReference>
<name>A0A4V2J332_9BACL</name>
<dbReference type="InterPro" id="IPR029787">
    <property type="entry name" value="Nucleotide_cyclase"/>
</dbReference>
<dbReference type="NCBIfam" id="TIGR00254">
    <property type="entry name" value="GGDEF"/>
    <property type="match status" value="1"/>
</dbReference>
<feature type="domain" description="GGDEF" evidence="3">
    <location>
        <begin position="323"/>
        <end position="456"/>
    </location>
</feature>
<dbReference type="SUPFAM" id="SSF55785">
    <property type="entry name" value="PYP-like sensor domain (PAS domain)"/>
    <property type="match status" value="2"/>
</dbReference>
<dbReference type="PROSITE" id="PS50113">
    <property type="entry name" value="PAC"/>
    <property type="match status" value="2"/>
</dbReference>
<dbReference type="CDD" id="cd00130">
    <property type="entry name" value="PAS"/>
    <property type="match status" value="2"/>
</dbReference>
<evidence type="ECO:0000259" key="3">
    <source>
        <dbReference type="PROSITE" id="PS50887"/>
    </source>
</evidence>
<dbReference type="CDD" id="cd01949">
    <property type="entry name" value="GGDEF"/>
    <property type="match status" value="1"/>
</dbReference>
<organism evidence="4 5">
    <name type="scientific">Paenibacillus thalictri</name>
    <dbReference type="NCBI Taxonomy" id="2527873"/>
    <lineage>
        <taxon>Bacteria</taxon>
        <taxon>Bacillati</taxon>
        <taxon>Bacillota</taxon>
        <taxon>Bacilli</taxon>
        <taxon>Bacillales</taxon>
        <taxon>Paenibacillaceae</taxon>
        <taxon>Paenibacillus</taxon>
    </lineage>
</organism>
<reference evidence="4 5" key="1">
    <citation type="submission" date="2019-02" db="EMBL/GenBank/DDBJ databases">
        <title>Paenibacillus sp. nov., isolated from surface-sterilized tissue of Thalictrum simplex L.</title>
        <authorList>
            <person name="Tuo L."/>
        </authorList>
    </citation>
    <scope>NUCLEOTIDE SEQUENCE [LARGE SCALE GENOMIC DNA]</scope>
    <source>
        <strain evidence="4 5">N2SHLJ1</strain>
    </source>
</reference>
<protein>
    <submittedName>
        <fullName evidence="4">Sensor domain-containing diguanylate cyclase</fullName>
    </submittedName>
</protein>
<proteinExistence type="predicted"/>
<dbReference type="Gene3D" id="3.30.70.270">
    <property type="match status" value="1"/>
</dbReference>
<dbReference type="InterPro" id="IPR000700">
    <property type="entry name" value="PAS-assoc_C"/>
</dbReference>
<accession>A0A4V2J332</accession>
<dbReference type="EMBL" id="SIRE01000039">
    <property type="protein sequence ID" value="TBL69323.1"/>
    <property type="molecule type" value="Genomic_DNA"/>
</dbReference>
<dbReference type="Pfam" id="PF00990">
    <property type="entry name" value="GGDEF"/>
    <property type="match status" value="1"/>
</dbReference>
<dbReference type="OrthoDB" id="9759607at2"/>
<dbReference type="InterPro" id="IPR001610">
    <property type="entry name" value="PAC"/>
</dbReference>
<dbReference type="PANTHER" id="PTHR44757:SF2">
    <property type="entry name" value="BIOFILM ARCHITECTURE MAINTENANCE PROTEIN MBAA"/>
    <property type="match status" value="1"/>
</dbReference>
<dbReference type="InterPro" id="IPR000014">
    <property type="entry name" value="PAS"/>
</dbReference>
<dbReference type="Pfam" id="PF13426">
    <property type="entry name" value="PAS_9"/>
    <property type="match status" value="2"/>
</dbReference>
<dbReference type="SUPFAM" id="SSF55073">
    <property type="entry name" value="Nucleotide cyclase"/>
    <property type="match status" value="1"/>
</dbReference>
<gene>
    <name evidence="4" type="ORF">EYB31_36290</name>
</gene>
<dbReference type="PROSITE" id="PS50112">
    <property type="entry name" value="PAS"/>
    <property type="match status" value="2"/>
</dbReference>
<dbReference type="NCBIfam" id="TIGR00229">
    <property type="entry name" value="sensory_box"/>
    <property type="match status" value="2"/>
</dbReference>
<evidence type="ECO:0000259" key="1">
    <source>
        <dbReference type="PROSITE" id="PS50112"/>
    </source>
</evidence>
<evidence type="ECO:0000313" key="4">
    <source>
        <dbReference type="EMBL" id="TBL69323.1"/>
    </source>
</evidence>
<sequence>MDLTKSRLIFSEAYPIGKKKRPERVCETMICHDELVQQLNEEIILLKGMVEAITNNPIVAFVVCRLDHTVVYVNDTFETVFGWTREEMLERKLPIVPNSEETDFMQTLNTNQWQIPTYEAKKQRKNGSVFIASESVVPIRVGSEISAYACIIRDITQRKIEERKLKESEQRYKSLFQHNPDGVFSLDMEGRFTSVNPAMENITGYSPDEMLYRSVGEVIHVLRVEEVRIYFEEAKRGATQNFDSVILHKNGERIELHVTMLPILIDHEVTGVYCIAKDITERKKNEALIHYMAYHDVLTDLPNRRMFQERAVEALGQAATSGEKLAFFVVDMDGFKAINDRHGHAAGDHVLHVTAARLKEWLEPGNIVARMGGDEFTILIHEADDVQRLEQLAALLLAKLNEPITYKETSLQVSPSIGISRFPDHGQTIDTLLNQADTAMYKAKMSGKNSYVVSPGSN</sequence>
<feature type="domain" description="PAS" evidence="1">
    <location>
        <begin position="168"/>
        <end position="238"/>
    </location>
</feature>
<feature type="domain" description="PAC" evidence="2">
    <location>
        <begin position="116"/>
        <end position="167"/>
    </location>
</feature>
<comment type="caution">
    <text evidence="4">The sequence shown here is derived from an EMBL/GenBank/DDBJ whole genome shotgun (WGS) entry which is preliminary data.</text>
</comment>
<dbReference type="FunFam" id="3.30.70.270:FF:000001">
    <property type="entry name" value="Diguanylate cyclase domain protein"/>
    <property type="match status" value="1"/>
</dbReference>
<dbReference type="Proteomes" id="UP000293142">
    <property type="component" value="Unassembled WGS sequence"/>
</dbReference>
<dbReference type="InterPro" id="IPR035965">
    <property type="entry name" value="PAS-like_dom_sf"/>
</dbReference>
<dbReference type="SMART" id="SM00091">
    <property type="entry name" value="PAS"/>
    <property type="match status" value="2"/>
</dbReference>
<feature type="domain" description="PAC" evidence="2">
    <location>
        <begin position="240"/>
        <end position="291"/>
    </location>
</feature>
<evidence type="ECO:0000259" key="2">
    <source>
        <dbReference type="PROSITE" id="PS50113"/>
    </source>
</evidence>
<keyword evidence="5" id="KW-1185">Reference proteome</keyword>
<dbReference type="InterPro" id="IPR052155">
    <property type="entry name" value="Biofilm_reg_signaling"/>
</dbReference>
<dbReference type="InterPro" id="IPR043128">
    <property type="entry name" value="Rev_trsase/Diguanyl_cyclase"/>
</dbReference>
<dbReference type="InterPro" id="IPR000160">
    <property type="entry name" value="GGDEF_dom"/>
</dbReference>
<evidence type="ECO:0000313" key="5">
    <source>
        <dbReference type="Proteomes" id="UP000293142"/>
    </source>
</evidence>
<dbReference type="SMART" id="SM00086">
    <property type="entry name" value="PAC"/>
    <property type="match status" value="2"/>
</dbReference>
<dbReference type="Gene3D" id="3.30.450.20">
    <property type="entry name" value="PAS domain"/>
    <property type="match status" value="2"/>
</dbReference>
<dbReference type="AlphaFoldDB" id="A0A4V2J332"/>
<dbReference type="SMART" id="SM00267">
    <property type="entry name" value="GGDEF"/>
    <property type="match status" value="1"/>
</dbReference>